<protein>
    <submittedName>
        <fullName evidence="1">Uncharacterized protein</fullName>
    </submittedName>
</protein>
<dbReference type="OrthoDB" id="4191170at2759"/>
<dbReference type="Proteomes" id="UP000670092">
    <property type="component" value="Unassembled WGS sequence"/>
</dbReference>
<proteinExistence type="predicted"/>
<dbReference type="VEuPathDB" id="FungiDB:I7I52_04151"/>
<comment type="caution">
    <text evidence="1">The sequence shown here is derived from an EMBL/GenBank/DDBJ whole genome shotgun (WGS) entry which is preliminary data.</text>
</comment>
<evidence type="ECO:0000313" key="1">
    <source>
        <dbReference type="EMBL" id="KAG5305477.1"/>
    </source>
</evidence>
<accession>A0A8H8D9A1</accession>
<dbReference type="AlphaFoldDB" id="A0A8H8D9A1"/>
<sequence>MNTDSFSDDSDLLDLVLDQDHQLEEYTEVLDENAVCKTSHLLLFDYLLTSKPCYESIILTDCWSTSTLPTQKIEYISLISEYPAISEDGYTYIIETQLLDDEDTQKP</sequence>
<dbReference type="EMBL" id="JAEVHI010000001">
    <property type="protein sequence ID" value="KAG5305477.1"/>
    <property type="molecule type" value="Genomic_DNA"/>
</dbReference>
<organism evidence="1 2">
    <name type="scientific">Ajellomyces capsulatus</name>
    <name type="common">Darling's disease fungus</name>
    <name type="synonym">Histoplasma capsulatum</name>
    <dbReference type="NCBI Taxonomy" id="5037"/>
    <lineage>
        <taxon>Eukaryota</taxon>
        <taxon>Fungi</taxon>
        <taxon>Dikarya</taxon>
        <taxon>Ascomycota</taxon>
        <taxon>Pezizomycotina</taxon>
        <taxon>Eurotiomycetes</taxon>
        <taxon>Eurotiomycetidae</taxon>
        <taxon>Onygenales</taxon>
        <taxon>Ajellomycetaceae</taxon>
        <taxon>Histoplasma</taxon>
    </lineage>
</organism>
<name>A0A8H8D9A1_AJECA</name>
<gene>
    <name evidence="1" type="ORF">I7I52_04151</name>
</gene>
<reference evidence="1 2" key="1">
    <citation type="submission" date="2021-01" db="EMBL/GenBank/DDBJ databases">
        <title>Chromosome-level genome assembly of a human fungal pathogen reveals clustering of transcriptionally co-regulated genes.</title>
        <authorList>
            <person name="Voorhies M."/>
            <person name="Cohen S."/>
            <person name="Shea T.P."/>
            <person name="Petrus S."/>
            <person name="Munoz J.F."/>
            <person name="Poplawski S."/>
            <person name="Goldman W.E."/>
            <person name="Michael T."/>
            <person name="Cuomo C.A."/>
            <person name="Sil A."/>
            <person name="Beyhan S."/>
        </authorList>
    </citation>
    <scope>NUCLEOTIDE SEQUENCE [LARGE SCALE GENOMIC DNA]</scope>
    <source>
        <strain evidence="1 2">G184AR</strain>
    </source>
</reference>
<evidence type="ECO:0000313" key="2">
    <source>
        <dbReference type="Proteomes" id="UP000670092"/>
    </source>
</evidence>